<keyword evidence="4 6" id="KW-0807">Transducer</keyword>
<evidence type="ECO:0000313" key="10">
    <source>
        <dbReference type="EMBL" id="MFD1926858.1"/>
    </source>
</evidence>
<dbReference type="CDD" id="cd06225">
    <property type="entry name" value="HAMP"/>
    <property type="match status" value="1"/>
</dbReference>
<dbReference type="SMART" id="SM00283">
    <property type="entry name" value="MA"/>
    <property type="match status" value="1"/>
</dbReference>
<evidence type="ECO:0000256" key="5">
    <source>
        <dbReference type="ARBA" id="ARBA00029447"/>
    </source>
</evidence>
<evidence type="ECO:0000256" key="2">
    <source>
        <dbReference type="ARBA" id="ARBA00022475"/>
    </source>
</evidence>
<evidence type="ECO:0000256" key="1">
    <source>
        <dbReference type="ARBA" id="ARBA00004236"/>
    </source>
</evidence>
<dbReference type="PANTHER" id="PTHR32089:SF112">
    <property type="entry name" value="LYSOZYME-LIKE PROTEIN-RELATED"/>
    <property type="match status" value="1"/>
</dbReference>
<feature type="domain" description="Methyl-accepting transducer" evidence="8">
    <location>
        <begin position="280"/>
        <end position="516"/>
    </location>
</feature>
<dbReference type="Pfam" id="PF00672">
    <property type="entry name" value="HAMP"/>
    <property type="match status" value="1"/>
</dbReference>
<dbReference type="PROSITE" id="PS50111">
    <property type="entry name" value="CHEMOTAXIS_TRANSDUC_2"/>
    <property type="match status" value="1"/>
</dbReference>
<keyword evidence="7" id="KW-0812">Transmembrane</keyword>
<evidence type="ECO:0000256" key="7">
    <source>
        <dbReference type="SAM" id="Phobius"/>
    </source>
</evidence>
<feature type="transmembrane region" description="Helical" evidence="7">
    <location>
        <begin position="184"/>
        <end position="207"/>
    </location>
</feature>
<dbReference type="EMBL" id="JBHUGI010000004">
    <property type="protein sequence ID" value="MFD1926858.1"/>
    <property type="molecule type" value="Genomic_DNA"/>
</dbReference>
<dbReference type="InterPro" id="IPR004089">
    <property type="entry name" value="MCPsignal_dom"/>
</dbReference>
<comment type="similarity">
    <text evidence="5">Belongs to the methyl-accepting chemotaxis (MCP) protein family.</text>
</comment>
<comment type="caution">
    <text evidence="10">The sequence shown here is derived from an EMBL/GenBank/DDBJ whole genome shotgun (WGS) entry which is preliminary data.</text>
</comment>
<dbReference type="Pfam" id="PF00015">
    <property type="entry name" value="MCPsignal"/>
    <property type="match status" value="1"/>
</dbReference>
<dbReference type="SMART" id="SM00304">
    <property type="entry name" value="HAMP"/>
    <property type="match status" value="1"/>
</dbReference>
<evidence type="ECO:0000256" key="3">
    <source>
        <dbReference type="ARBA" id="ARBA00023136"/>
    </source>
</evidence>
<dbReference type="Gene3D" id="1.10.287.950">
    <property type="entry name" value="Methyl-accepting chemotaxis protein"/>
    <property type="match status" value="1"/>
</dbReference>
<sequence length="567" mass="61671">MKWTVGRKLTAIFSVMMILILAMSIGGIISSYTLNQNTNTINQQIIPKVDSLNILEKGTQSVLGLTQQHILTKGSSYKIAYEEQIASHKISVDKTIESYEHLLTDQVELDILTEVKDIWRRFNNQITGIITLSAGDWYAEATLESYGAGLTINEMNEQLELLSTLHDAELNTIVEKGDLLYKTVLIILAIGTIVAILISILGIRFLLTTIQKPIVALSKNFKLMATGDLTIDPIELKTKDEIGQLGEDFNMMLAQFKLLMTNLHRHIDTVASTSIELSASAEETMYASTQIANSIIDVSEGASDQLESARSSNLIVDEITIGMDHAAESIQKVSELAVSTTDFAKTGTEMMETTMEKMDDIERSTEKTALVVESLHTKSIEIGNIVSIITKIAGQTNLLALNASIEAARAGEHGRGFAVVANEVGNLAASSGTAANNIRQLIEEIQKEVEEAIAAMSTSKKYVAEGLRMVHHSGESFNEITQMVGEVSSQAVEISAISKEITENTHAMKLMVNAVSTMSERAEASSQDIVAAAEEQNATMEEISASSVVLSSMAETLRGMVSVFKIK</sequence>
<evidence type="ECO:0000259" key="9">
    <source>
        <dbReference type="PROSITE" id="PS50885"/>
    </source>
</evidence>
<dbReference type="CDD" id="cd11386">
    <property type="entry name" value="MCP_signal"/>
    <property type="match status" value="1"/>
</dbReference>
<dbReference type="Gene3D" id="1.10.8.500">
    <property type="entry name" value="HAMP domain in histidine kinase"/>
    <property type="match status" value="1"/>
</dbReference>
<accession>A0ABW4SBN5</accession>
<keyword evidence="3 7" id="KW-0472">Membrane</keyword>
<dbReference type="RefSeq" id="WP_381535511.1">
    <property type="nucleotide sequence ID" value="NZ_JBHUGI010000004.1"/>
</dbReference>
<keyword evidence="11" id="KW-1185">Reference proteome</keyword>
<comment type="subcellular location">
    <subcellularLocation>
        <location evidence="1">Cell membrane</location>
    </subcellularLocation>
</comment>
<gene>
    <name evidence="10" type="ORF">ACFSFY_02055</name>
</gene>
<feature type="transmembrane region" description="Helical" evidence="7">
    <location>
        <begin position="12"/>
        <end position="34"/>
    </location>
</feature>
<keyword evidence="7" id="KW-1133">Transmembrane helix</keyword>
<reference evidence="11" key="1">
    <citation type="journal article" date="2019" name="Int. J. Syst. Evol. Microbiol.">
        <title>The Global Catalogue of Microorganisms (GCM) 10K type strain sequencing project: providing services to taxonomists for standard genome sequencing and annotation.</title>
        <authorList>
            <consortium name="The Broad Institute Genomics Platform"/>
            <consortium name="The Broad Institute Genome Sequencing Center for Infectious Disease"/>
            <person name="Wu L."/>
            <person name="Ma J."/>
        </authorList>
    </citation>
    <scope>NUCLEOTIDE SEQUENCE [LARGE SCALE GENOMIC DNA]</scope>
    <source>
        <strain evidence="11">CGMCC 4.7177</strain>
    </source>
</reference>
<dbReference type="InterPro" id="IPR024478">
    <property type="entry name" value="HlyB_4HB_MCP"/>
</dbReference>
<name>A0ABW4SBN5_9BACL</name>
<organism evidence="10 11">
    <name type="scientific">Sporosarcina siberiensis</name>
    <dbReference type="NCBI Taxonomy" id="1365606"/>
    <lineage>
        <taxon>Bacteria</taxon>
        <taxon>Bacillati</taxon>
        <taxon>Bacillota</taxon>
        <taxon>Bacilli</taxon>
        <taxon>Bacillales</taxon>
        <taxon>Caryophanaceae</taxon>
        <taxon>Sporosarcina</taxon>
    </lineage>
</organism>
<dbReference type="PANTHER" id="PTHR32089">
    <property type="entry name" value="METHYL-ACCEPTING CHEMOTAXIS PROTEIN MCPB"/>
    <property type="match status" value="1"/>
</dbReference>
<evidence type="ECO:0000256" key="6">
    <source>
        <dbReference type="PROSITE-ProRule" id="PRU00284"/>
    </source>
</evidence>
<dbReference type="Proteomes" id="UP001597218">
    <property type="component" value="Unassembled WGS sequence"/>
</dbReference>
<evidence type="ECO:0000256" key="4">
    <source>
        <dbReference type="ARBA" id="ARBA00023224"/>
    </source>
</evidence>
<protein>
    <submittedName>
        <fullName evidence="10">Methyl-accepting chemotaxis protein</fullName>
    </submittedName>
</protein>
<dbReference type="SUPFAM" id="SSF58104">
    <property type="entry name" value="Methyl-accepting chemotaxis protein (MCP) signaling domain"/>
    <property type="match status" value="1"/>
</dbReference>
<evidence type="ECO:0000259" key="8">
    <source>
        <dbReference type="PROSITE" id="PS50111"/>
    </source>
</evidence>
<proteinExistence type="inferred from homology"/>
<keyword evidence="2" id="KW-1003">Cell membrane</keyword>
<feature type="domain" description="HAMP" evidence="9">
    <location>
        <begin position="208"/>
        <end position="261"/>
    </location>
</feature>
<dbReference type="PROSITE" id="PS50885">
    <property type="entry name" value="HAMP"/>
    <property type="match status" value="1"/>
</dbReference>
<evidence type="ECO:0000313" key="11">
    <source>
        <dbReference type="Proteomes" id="UP001597218"/>
    </source>
</evidence>
<dbReference type="Pfam" id="PF12729">
    <property type="entry name" value="4HB_MCP_1"/>
    <property type="match status" value="1"/>
</dbReference>
<dbReference type="InterPro" id="IPR003660">
    <property type="entry name" value="HAMP_dom"/>
</dbReference>